<evidence type="ECO:0000313" key="3">
    <source>
        <dbReference type="Proteomes" id="UP000380867"/>
    </source>
</evidence>
<feature type="domain" description="DUF4268" evidence="1">
    <location>
        <begin position="179"/>
        <end position="313"/>
    </location>
</feature>
<dbReference type="OrthoDB" id="570199at2"/>
<dbReference type="EMBL" id="SDPQ02000001">
    <property type="protein sequence ID" value="KAA1400451.1"/>
    <property type="molecule type" value="Genomic_DNA"/>
</dbReference>
<dbReference type="AlphaFoldDB" id="A0A5M4FK76"/>
<reference evidence="2" key="1">
    <citation type="submission" date="2019-09" db="EMBL/GenBank/DDBJ databases">
        <authorList>
            <person name="Li J."/>
        </authorList>
    </citation>
    <scope>NUCLEOTIDE SEQUENCE [LARGE SCALE GENOMIC DNA]</scope>
    <source>
        <strain evidence="2">JCM 14732</strain>
    </source>
</reference>
<comment type="caution">
    <text evidence="2">The sequence shown here is derived from an EMBL/GenBank/DDBJ whole genome shotgun (WGS) entry which is preliminary data.</text>
</comment>
<keyword evidence="3" id="KW-1185">Reference proteome</keyword>
<dbReference type="InterPro" id="IPR025364">
    <property type="entry name" value="DUF4268"/>
</dbReference>
<dbReference type="Proteomes" id="UP000380867">
    <property type="component" value="Unassembled WGS sequence"/>
</dbReference>
<accession>A0A5M4FK76</accession>
<name>A0A5M4FK76_9ACTN</name>
<evidence type="ECO:0000259" key="1">
    <source>
        <dbReference type="Pfam" id="PF14088"/>
    </source>
</evidence>
<dbReference type="Pfam" id="PF14088">
    <property type="entry name" value="DUF4268"/>
    <property type="match status" value="1"/>
</dbReference>
<organism evidence="2 3">
    <name type="scientific">Aeromicrobium ginsengisoli</name>
    <dbReference type="NCBI Taxonomy" id="363867"/>
    <lineage>
        <taxon>Bacteria</taxon>
        <taxon>Bacillati</taxon>
        <taxon>Actinomycetota</taxon>
        <taxon>Actinomycetes</taxon>
        <taxon>Propionibacteriales</taxon>
        <taxon>Nocardioidaceae</taxon>
        <taxon>Aeromicrobium</taxon>
    </lineage>
</organism>
<sequence length="346" mass="38650">MTSTPPRLGRVIHVDARAVWPHEAHDFTPWLLANVDVLNSLLGMDLVLDVAEHPVGGFSLDLKGRDEQTRQTVIVENQLEQSDHMHLGQILTYAAGTDATTIVWVATSFREPHRAAIDWLNERTDEETRFFAVEIQVIRIGDSDLAPAFKLVAQPNDWGKHVKAANAQTGEVSEREGLYWQFWDQFRSRVLVEHPTWSKSSSSTKSSWFSMSAGVKGANWVATFTGRRLAVQLSFEDPDSDLNSARFEALLTRRVELEEAFGASIQWEPREGLKSTRIAVYSDDECDVSDRAHWPDYVDWLIRQGIRLRSAVASVGGVPLASSPLPHSDQQAPVPDARIAEAEGTV</sequence>
<protein>
    <submittedName>
        <fullName evidence="2">DUF4268 domain-containing protein</fullName>
    </submittedName>
</protein>
<gene>
    <name evidence="2" type="ORF">ESP70_002460</name>
</gene>
<proteinExistence type="predicted"/>
<evidence type="ECO:0000313" key="2">
    <source>
        <dbReference type="EMBL" id="KAA1400451.1"/>
    </source>
</evidence>